<dbReference type="AlphaFoldDB" id="A0A5D4XN45"/>
<sequence>MKYETRRRRFAGLFWLSLFAVYSVAAIGVTVLDAGEEEYAELSQVSPVTVHASEDMRNLGAAQMAAVYRAQSGAPFAALAPGSTLRIVWPDGSSEYVVVTNPAASDGVAPIPGTQRDAADQPVVAPPAAVRSAGPLLPHD</sequence>
<evidence type="ECO:0000313" key="3">
    <source>
        <dbReference type="Proteomes" id="UP000324973"/>
    </source>
</evidence>
<dbReference type="OrthoDB" id="6001562at2"/>
<reference evidence="2 3" key="1">
    <citation type="submission" date="2019-08" db="EMBL/GenBank/DDBJ databases">
        <title>Luteimonas viscosus sp. nov., isolated from soil of a sunflower field.</title>
        <authorList>
            <person name="Jianli Z."/>
            <person name="Ying Z."/>
        </authorList>
    </citation>
    <scope>NUCLEOTIDE SEQUENCE [LARGE SCALE GENOMIC DNA]</scope>
    <source>
        <strain evidence="2 3">XBU10</strain>
    </source>
</reference>
<dbReference type="Proteomes" id="UP000324973">
    <property type="component" value="Unassembled WGS sequence"/>
</dbReference>
<evidence type="ECO:0000256" key="1">
    <source>
        <dbReference type="SAM" id="MobiDB-lite"/>
    </source>
</evidence>
<keyword evidence="3" id="KW-1185">Reference proteome</keyword>
<dbReference type="RefSeq" id="WP_149102616.1">
    <property type="nucleotide sequence ID" value="NZ_VTFT01000001.1"/>
</dbReference>
<accession>A0A5D4XN45</accession>
<feature type="region of interest" description="Disordered" evidence="1">
    <location>
        <begin position="107"/>
        <end position="140"/>
    </location>
</feature>
<comment type="caution">
    <text evidence="2">The sequence shown here is derived from an EMBL/GenBank/DDBJ whole genome shotgun (WGS) entry which is preliminary data.</text>
</comment>
<name>A0A5D4XN45_9GAMM</name>
<evidence type="ECO:0000313" key="2">
    <source>
        <dbReference type="EMBL" id="TYT26066.1"/>
    </source>
</evidence>
<protein>
    <submittedName>
        <fullName evidence="2">Uncharacterized protein</fullName>
    </submittedName>
</protein>
<organism evidence="2 3">
    <name type="scientific">Luteimonas viscosa</name>
    <dbReference type="NCBI Taxonomy" id="1132694"/>
    <lineage>
        <taxon>Bacteria</taxon>
        <taxon>Pseudomonadati</taxon>
        <taxon>Pseudomonadota</taxon>
        <taxon>Gammaproteobacteria</taxon>
        <taxon>Lysobacterales</taxon>
        <taxon>Lysobacteraceae</taxon>
        <taxon>Luteimonas</taxon>
    </lineage>
</organism>
<dbReference type="EMBL" id="VTFT01000001">
    <property type="protein sequence ID" value="TYT26066.1"/>
    <property type="molecule type" value="Genomic_DNA"/>
</dbReference>
<gene>
    <name evidence="2" type="ORF">FZO89_07235</name>
</gene>
<proteinExistence type="predicted"/>